<reference evidence="3" key="1">
    <citation type="submission" date="2017-02" db="UniProtKB">
        <authorList>
            <consortium name="WormBaseParasite"/>
        </authorList>
    </citation>
    <scope>IDENTIFICATION</scope>
</reference>
<dbReference type="STRING" id="1147741.A0A0R3RLH4"/>
<proteinExistence type="predicted"/>
<dbReference type="WBParaSite" id="EEL_0000233301-mRNA-1">
    <property type="protein sequence ID" value="EEL_0000233301-mRNA-1"/>
    <property type="gene ID" value="EEL_0000233301"/>
</dbReference>
<organism evidence="2 3">
    <name type="scientific">Elaeophora elaphi</name>
    <dbReference type="NCBI Taxonomy" id="1147741"/>
    <lineage>
        <taxon>Eukaryota</taxon>
        <taxon>Metazoa</taxon>
        <taxon>Ecdysozoa</taxon>
        <taxon>Nematoda</taxon>
        <taxon>Chromadorea</taxon>
        <taxon>Rhabditida</taxon>
        <taxon>Spirurina</taxon>
        <taxon>Spiruromorpha</taxon>
        <taxon>Filarioidea</taxon>
        <taxon>Onchocercidae</taxon>
        <taxon>Elaeophora</taxon>
    </lineage>
</organism>
<name>A0A0R3RLH4_9BILA</name>
<evidence type="ECO:0000313" key="3">
    <source>
        <dbReference type="WBParaSite" id="EEL_0000233301-mRNA-1"/>
    </source>
</evidence>
<evidence type="ECO:0000313" key="2">
    <source>
        <dbReference type="Proteomes" id="UP000050640"/>
    </source>
</evidence>
<dbReference type="AlphaFoldDB" id="A0A0R3RLH4"/>
<protein>
    <submittedName>
        <fullName evidence="3">Uncharacterized protein</fullName>
    </submittedName>
</protein>
<sequence>MQGSRGINQIELALEASPHQPSFACYLYPWTCGLNHSQQLPNAVKIPFNNITNTSMTKIPRRVGPIITEAPKIVITETPTTKATTSTTATTTTTAGTTTTEEPTTEALTTKEPTTEAITTEEPTTEALTT</sequence>
<evidence type="ECO:0000256" key="1">
    <source>
        <dbReference type="SAM" id="MobiDB-lite"/>
    </source>
</evidence>
<feature type="region of interest" description="Disordered" evidence="1">
    <location>
        <begin position="78"/>
        <end position="130"/>
    </location>
</feature>
<dbReference type="Proteomes" id="UP000050640">
    <property type="component" value="Unplaced"/>
</dbReference>
<accession>A0A0R3RLH4</accession>
<keyword evidence="2" id="KW-1185">Reference proteome</keyword>